<organism evidence="17 18">
    <name type="scientific">Pleurodeles waltl</name>
    <name type="common">Iberian ribbed newt</name>
    <dbReference type="NCBI Taxonomy" id="8319"/>
    <lineage>
        <taxon>Eukaryota</taxon>
        <taxon>Metazoa</taxon>
        <taxon>Chordata</taxon>
        <taxon>Craniata</taxon>
        <taxon>Vertebrata</taxon>
        <taxon>Euteleostomi</taxon>
        <taxon>Amphibia</taxon>
        <taxon>Batrachia</taxon>
        <taxon>Caudata</taxon>
        <taxon>Salamandroidea</taxon>
        <taxon>Salamandridae</taxon>
        <taxon>Pleurodelinae</taxon>
        <taxon>Pleurodeles</taxon>
    </lineage>
</organism>
<comment type="caution">
    <text evidence="17">The sequence shown here is derived from an EMBL/GenBank/DDBJ whole genome shotgun (WGS) entry which is preliminary data.</text>
</comment>
<dbReference type="InterPro" id="IPR031176">
    <property type="entry name" value="ELL/occludin"/>
</dbReference>
<evidence type="ECO:0000256" key="1">
    <source>
        <dbReference type="ARBA" id="ARBA00004435"/>
    </source>
</evidence>
<sequence>MWQKVFGQPANSSSSFDYYDRSACGSKDQMGSTHLEPIRRFIPSSWKTFFQRTKEEPEEVTWARYSTKGLKCSPPGSPLLNPQKGPVEYHSASDSDCKTSLMVNSEDSGKKSGASPASSTYDLHERRSQASVSYREKVEAYNAKYSYMKSWPGLLRILAGVQLLLGGMVFACVCAYIQKDYQWYNLFGTQIQTSYAGMGGGYKYYGPMTPFVMVVTGLAWIVTVILLGLGFTMYYRTILLDSHWWPVTEFAINIIMFLLYMGAGIAYVNDINRGGMCYSIFSNNPLIVAFCRVEGGQIAAIAFLFVNMVLYLISSLVCLQMWRQERARLQREAVERQRPILMQEKPKHIAFQDEVTASGGFSGKVTKTIQFSEPGAASELLNQPVPTGHIPKPRVLPDYVLKYPKISCLEERERYKAVFNDQYFEYKELFADVRATLAKFKELDSMMGKLPRQSDSAKENARINQVLLDLERRKNDPAFLEKKQRCDYLKAKLLHIKKQIQDYDQASSKGSVYF</sequence>
<dbReference type="Proteomes" id="UP001066276">
    <property type="component" value="Chromosome 12"/>
</dbReference>
<keyword evidence="18" id="KW-1185">Reference proteome</keyword>
<evidence type="ECO:0000256" key="9">
    <source>
        <dbReference type="ARBA" id="ARBA00023054"/>
    </source>
</evidence>
<dbReference type="PROSITE" id="PS51980">
    <property type="entry name" value="OCEL"/>
    <property type="match status" value="1"/>
</dbReference>
<dbReference type="EMBL" id="JANPWB010000016">
    <property type="protein sequence ID" value="KAJ1085804.1"/>
    <property type="molecule type" value="Genomic_DNA"/>
</dbReference>
<gene>
    <name evidence="17" type="ORF">NDU88_005929</name>
</gene>
<feature type="region of interest" description="Disordered" evidence="13">
    <location>
        <begin position="100"/>
        <end position="124"/>
    </location>
</feature>
<feature type="transmembrane region" description="Helical" evidence="14">
    <location>
        <begin position="298"/>
        <end position="322"/>
    </location>
</feature>
<dbReference type="GO" id="GO:0005923">
    <property type="term" value="C:bicellular tight junction"/>
    <property type="evidence" value="ECO:0007669"/>
    <property type="project" value="UniProtKB-SubCell"/>
</dbReference>
<dbReference type="InterPro" id="IPR036259">
    <property type="entry name" value="MFS_trans_sf"/>
</dbReference>
<dbReference type="Gene3D" id="6.10.140.340">
    <property type="match status" value="1"/>
</dbReference>
<keyword evidence="6 11" id="KW-0812">Transmembrane</keyword>
<keyword evidence="10 11" id="KW-0472">Membrane</keyword>
<dbReference type="AlphaFoldDB" id="A0AAV7L6A4"/>
<keyword evidence="4" id="KW-0796">Tight junction</keyword>
<evidence type="ECO:0000256" key="14">
    <source>
        <dbReference type="SAM" id="Phobius"/>
    </source>
</evidence>
<dbReference type="InterPro" id="IPR010844">
    <property type="entry name" value="Occludin_ELL"/>
</dbReference>
<comment type="similarity">
    <text evidence="3 12">Belongs to the ELL/occludin family.</text>
</comment>
<dbReference type="PANTHER" id="PTHR23288:SF41">
    <property type="entry name" value="OCCLUDIN_ELL DOMAIN-CONTAINING PROTEIN 1 ISOFORM X1"/>
    <property type="match status" value="1"/>
</dbReference>
<dbReference type="GO" id="GO:0070830">
    <property type="term" value="P:bicellular tight junction assembly"/>
    <property type="evidence" value="ECO:0007669"/>
    <property type="project" value="TreeGrafter"/>
</dbReference>
<evidence type="ECO:0000256" key="12">
    <source>
        <dbReference type="PROSITE-ProRule" id="PRU01324"/>
    </source>
</evidence>
<evidence type="ECO:0000256" key="11">
    <source>
        <dbReference type="PROSITE-ProRule" id="PRU00581"/>
    </source>
</evidence>
<dbReference type="Pfam" id="PF07303">
    <property type="entry name" value="Occludin_ELL"/>
    <property type="match status" value="1"/>
</dbReference>
<evidence type="ECO:0000256" key="6">
    <source>
        <dbReference type="ARBA" id="ARBA00022692"/>
    </source>
</evidence>
<comment type="subcellular location">
    <subcellularLocation>
        <location evidence="1">Cell junction</location>
        <location evidence="1">Tight junction</location>
    </subcellularLocation>
    <subcellularLocation>
        <location evidence="2">Cell membrane</location>
        <topology evidence="2">Multi-pass membrane protein</topology>
    </subcellularLocation>
</comment>
<feature type="transmembrane region" description="Helical" evidence="14">
    <location>
        <begin position="247"/>
        <end position="268"/>
    </location>
</feature>
<feature type="transmembrane region" description="Helical" evidence="14">
    <location>
        <begin position="154"/>
        <end position="178"/>
    </location>
</feature>
<evidence type="ECO:0000256" key="10">
    <source>
        <dbReference type="ARBA" id="ARBA00023136"/>
    </source>
</evidence>
<evidence type="ECO:0000256" key="3">
    <source>
        <dbReference type="ARBA" id="ARBA00009171"/>
    </source>
</evidence>
<dbReference type="Pfam" id="PF01284">
    <property type="entry name" value="MARVEL"/>
    <property type="match status" value="1"/>
</dbReference>
<dbReference type="PANTHER" id="PTHR23288">
    <property type="entry name" value="OCCLUDIN AND RNA POLYMERASE II ELONGATION FACTOR ELL"/>
    <property type="match status" value="1"/>
</dbReference>
<name>A0AAV7L6A4_PLEWA</name>
<evidence type="ECO:0000256" key="5">
    <source>
        <dbReference type="ARBA" id="ARBA00022475"/>
    </source>
</evidence>
<evidence type="ECO:0000256" key="13">
    <source>
        <dbReference type="SAM" id="MobiDB-lite"/>
    </source>
</evidence>
<evidence type="ECO:0000256" key="4">
    <source>
        <dbReference type="ARBA" id="ARBA00022427"/>
    </source>
</evidence>
<evidence type="ECO:0000313" key="17">
    <source>
        <dbReference type="EMBL" id="KAJ1085804.1"/>
    </source>
</evidence>
<dbReference type="GO" id="GO:0031410">
    <property type="term" value="C:cytoplasmic vesicle"/>
    <property type="evidence" value="ECO:0007669"/>
    <property type="project" value="TreeGrafter"/>
</dbReference>
<dbReference type="GO" id="GO:0016324">
    <property type="term" value="C:apical plasma membrane"/>
    <property type="evidence" value="ECO:0007669"/>
    <property type="project" value="TreeGrafter"/>
</dbReference>
<keyword evidence="8 14" id="KW-1133">Transmembrane helix</keyword>
<feature type="domain" description="OCEL" evidence="16">
    <location>
        <begin position="397"/>
        <end position="508"/>
    </location>
</feature>
<evidence type="ECO:0000259" key="15">
    <source>
        <dbReference type="PROSITE" id="PS51225"/>
    </source>
</evidence>
<keyword evidence="7" id="KW-0965">Cell junction</keyword>
<protein>
    <recommendedName>
        <fullName evidence="19">MARVEL domain-containing protein 2</fullName>
    </recommendedName>
</protein>
<evidence type="ECO:0000256" key="7">
    <source>
        <dbReference type="ARBA" id="ARBA00022949"/>
    </source>
</evidence>
<keyword evidence="5" id="KW-1003">Cell membrane</keyword>
<accession>A0AAV7L6A4</accession>
<feature type="transmembrane region" description="Helical" evidence="14">
    <location>
        <begin position="211"/>
        <end position="235"/>
    </location>
</feature>
<evidence type="ECO:0000256" key="8">
    <source>
        <dbReference type="ARBA" id="ARBA00022989"/>
    </source>
</evidence>
<dbReference type="InterPro" id="IPR008253">
    <property type="entry name" value="Marvel"/>
</dbReference>
<feature type="domain" description="MARVEL" evidence="15">
    <location>
        <begin position="150"/>
        <end position="323"/>
    </location>
</feature>
<dbReference type="SUPFAM" id="SSF144292">
    <property type="entry name" value="occludin/ELL-like"/>
    <property type="match status" value="1"/>
</dbReference>
<reference evidence="17" key="1">
    <citation type="journal article" date="2022" name="bioRxiv">
        <title>Sequencing and chromosome-scale assembly of the giantPleurodeles waltlgenome.</title>
        <authorList>
            <person name="Brown T."/>
            <person name="Elewa A."/>
            <person name="Iarovenko S."/>
            <person name="Subramanian E."/>
            <person name="Araus A.J."/>
            <person name="Petzold A."/>
            <person name="Susuki M."/>
            <person name="Suzuki K.-i.T."/>
            <person name="Hayashi T."/>
            <person name="Toyoda A."/>
            <person name="Oliveira C."/>
            <person name="Osipova E."/>
            <person name="Leigh N.D."/>
            <person name="Simon A."/>
            <person name="Yun M.H."/>
        </authorList>
    </citation>
    <scope>NUCLEOTIDE SEQUENCE</scope>
    <source>
        <strain evidence="17">20211129_DDA</strain>
        <tissue evidence="17">Liver</tissue>
    </source>
</reference>
<evidence type="ECO:0000313" key="18">
    <source>
        <dbReference type="Proteomes" id="UP001066276"/>
    </source>
</evidence>
<dbReference type="PROSITE" id="PS51225">
    <property type="entry name" value="MARVEL"/>
    <property type="match status" value="1"/>
</dbReference>
<evidence type="ECO:0008006" key="19">
    <source>
        <dbReference type="Google" id="ProtNLM"/>
    </source>
</evidence>
<proteinExistence type="inferred from homology"/>
<evidence type="ECO:0000259" key="16">
    <source>
        <dbReference type="PROSITE" id="PS51980"/>
    </source>
</evidence>
<evidence type="ECO:0000256" key="2">
    <source>
        <dbReference type="ARBA" id="ARBA00004651"/>
    </source>
</evidence>
<keyword evidence="9" id="KW-0175">Coiled coil</keyword>
<dbReference type="SUPFAM" id="SSF103473">
    <property type="entry name" value="MFS general substrate transporter"/>
    <property type="match status" value="1"/>
</dbReference>